<feature type="region of interest" description="Disordered" evidence="1">
    <location>
        <begin position="46"/>
        <end position="126"/>
    </location>
</feature>
<evidence type="ECO:0000256" key="1">
    <source>
        <dbReference type="SAM" id="MobiDB-lite"/>
    </source>
</evidence>
<accession>A0A158HN10</accession>
<dbReference type="EMBL" id="FCOK02000032">
    <property type="protein sequence ID" value="SAL45463.1"/>
    <property type="molecule type" value="Genomic_DNA"/>
</dbReference>
<evidence type="ECO:0000313" key="4">
    <source>
        <dbReference type="Proteomes" id="UP000054683"/>
    </source>
</evidence>
<dbReference type="OrthoDB" id="6687316at2"/>
<feature type="compositionally biased region" description="Low complexity" evidence="1">
    <location>
        <begin position="76"/>
        <end position="91"/>
    </location>
</feature>
<gene>
    <name evidence="3" type="ORF">AWB69_04596</name>
</gene>
<organism evidence="3 4">
    <name type="scientific">Caballeronia udeis</name>
    <dbReference type="NCBI Taxonomy" id="1232866"/>
    <lineage>
        <taxon>Bacteria</taxon>
        <taxon>Pseudomonadati</taxon>
        <taxon>Pseudomonadota</taxon>
        <taxon>Betaproteobacteria</taxon>
        <taxon>Burkholderiales</taxon>
        <taxon>Burkholderiaceae</taxon>
        <taxon>Caballeronia</taxon>
    </lineage>
</organism>
<evidence type="ECO:0000313" key="3">
    <source>
        <dbReference type="EMBL" id="SAL45463.1"/>
    </source>
</evidence>
<dbReference type="Proteomes" id="UP000054683">
    <property type="component" value="Unassembled WGS sequence"/>
</dbReference>
<sequence length="178" mass="19108">MPWNETCVEDTSCIPTTLNEVFVKKSYIRAAVLCASLGLTATAFAENGPGDQGGPQQRPGGSAMQGHNGGGHQDQNHNNGGRQDQNHNNGRPPAPMHADNGPARGDPGGPRGEGPHDWHRGDRLPDDYRDRQYVVDDYRGYGLHQPPRGYHWVGVNGDYVLAAVATGVIAQIVLSNGH</sequence>
<protein>
    <submittedName>
        <fullName evidence="3">Integral membrane protein-like protein</fullName>
    </submittedName>
</protein>
<dbReference type="AlphaFoldDB" id="A0A158HN10"/>
<evidence type="ECO:0000256" key="2">
    <source>
        <dbReference type="SAM" id="SignalP"/>
    </source>
</evidence>
<feature type="chain" id="PRO_5008501821" evidence="2">
    <location>
        <begin position="46"/>
        <end position="178"/>
    </location>
</feature>
<proteinExistence type="predicted"/>
<dbReference type="InterPro" id="IPR024572">
    <property type="entry name" value="RcnB"/>
</dbReference>
<reference evidence="3 4" key="1">
    <citation type="submission" date="2016-01" db="EMBL/GenBank/DDBJ databases">
        <authorList>
            <person name="Oliw E.H."/>
        </authorList>
    </citation>
    <scope>NUCLEOTIDE SEQUENCE [LARGE SCALE GENOMIC DNA]</scope>
    <source>
        <strain evidence="3">LMG 27134</strain>
    </source>
</reference>
<dbReference type="Gene3D" id="3.10.450.160">
    <property type="entry name" value="inner membrane protein cigr"/>
    <property type="match status" value="1"/>
</dbReference>
<dbReference type="Pfam" id="PF11776">
    <property type="entry name" value="RcnB"/>
    <property type="match status" value="1"/>
</dbReference>
<feature type="compositionally biased region" description="Basic and acidic residues" evidence="1">
    <location>
        <begin position="113"/>
        <end position="126"/>
    </location>
</feature>
<feature type="signal peptide" evidence="2">
    <location>
        <begin position="1"/>
        <end position="45"/>
    </location>
</feature>
<keyword evidence="2" id="KW-0732">Signal</keyword>
<name>A0A158HN10_9BURK</name>